<name>A0A9X2FD68_9BACT</name>
<proteinExistence type="predicted"/>
<keyword evidence="1" id="KW-0812">Transmembrane</keyword>
<gene>
    <name evidence="3" type="ORF">NG895_07105</name>
</gene>
<evidence type="ECO:0000259" key="2">
    <source>
        <dbReference type="Pfam" id="PF13400"/>
    </source>
</evidence>
<dbReference type="AlphaFoldDB" id="A0A9X2FD68"/>
<comment type="caution">
    <text evidence="3">The sequence shown here is derived from an EMBL/GenBank/DDBJ whole genome shotgun (WGS) entry which is preliminary data.</text>
</comment>
<dbReference type="InterPro" id="IPR028087">
    <property type="entry name" value="Tad_N"/>
</dbReference>
<dbReference type="RefSeq" id="WP_252851778.1">
    <property type="nucleotide sequence ID" value="NZ_JAMXLR010000026.1"/>
</dbReference>
<protein>
    <submittedName>
        <fullName evidence="3">Pilus assembly protein TadG-related protein</fullName>
    </submittedName>
</protein>
<keyword evidence="4" id="KW-1185">Reference proteome</keyword>
<feature type="domain" description="Putative Flp pilus-assembly TadG-like N-terminal" evidence="2">
    <location>
        <begin position="25"/>
        <end position="72"/>
    </location>
</feature>
<organism evidence="3 4">
    <name type="scientific">Aeoliella straminimaris</name>
    <dbReference type="NCBI Taxonomy" id="2954799"/>
    <lineage>
        <taxon>Bacteria</taxon>
        <taxon>Pseudomonadati</taxon>
        <taxon>Planctomycetota</taxon>
        <taxon>Planctomycetia</taxon>
        <taxon>Pirellulales</taxon>
        <taxon>Lacipirellulaceae</taxon>
        <taxon>Aeoliella</taxon>
    </lineage>
</organism>
<keyword evidence="1" id="KW-1133">Transmembrane helix</keyword>
<dbReference type="EMBL" id="JAMXLR010000026">
    <property type="protein sequence ID" value="MCO6043671.1"/>
    <property type="molecule type" value="Genomic_DNA"/>
</dbReference>
<accession>A0A9X2FD68</accession>
<reference evidence="3" key="1">
    <citation type="submission" date="2022-06" db="EMBL/GenBank/DDBJ databases">
        <title>Aeoliella straminimaris, a novel planctomycete from sediments.</title>
        <authorList>
            <person name="Vitorino I.R."/>
            <person name="Lage O.M."/>
        </authorList>
    </citation>
    <scope>NUCLEOTIDE SEQUENCE</scope>
    <source>
        <strain evidence="3">ICT_H6.2</strain>
    </source>
</reference>
<evidence type="ECO:0000313" key="3">
    <source>
        <dbReference type="EMBL" id="MCO6043671.1"/>
    </source>
</evidence>
<feature type="transmembrane region" description="Helical" evidence="1">
    <location>
        <begin position="27"/>
        <end position="46"/>
    </location>
</feature>
<evidence type="ECO:0000256" key="1">
    <source>
        <dbReference type="SAM" id="Phobius"/>
    </source>
</evidence>
<sequence length="600" mass="62814">MRSITLTNLGVGCQLRRTLRAERDGKILVLLAIMLPTLLGIAGVVLDGGLIASEQRKLQHAVDAAAMAAAMDLRLSKTDAQATQTARDVIQTANGFTDATITVNLPPESGDFQGQLGHVEVIAESTYSSHIMGLLDGVLAHQLRARSVSGVRDVTSGAAIVVLDPNPGQIEYPSSSQLLAALDEVALVDDAIDQLGLNDLLSSVPLIGSTVASLLTTNLQDTVPTEVTGLLDGVIAATPSWSAPALIGGLEVEGAGQFEVDGAILINTEWGSRDEDGGPAGCDAGPPYGIACMPLLPLTSVRARDIRVVGGVDNPDHYMAFAANQPSPLQANRLPVPDPLEDLPVPSSASDANNVVATVHHPADVVKIALPVELADQILDNVYNGLPLSLRSLLNPLLTPIRNLLTNATVEPGVYNSLTVIAPVGGVQFLPGVYIIRGSNPDIGTSLTIVGPVQAEGVMFYITDSADFSAVTGLPDAKESSETSPPETLLSNVPSVLLAPLLPTARITGLDDPTSPLDGMLIFQNRNDRRPMVIDIQQILGDSDISGTIYSKWGHLLFVGGFGAHDLRFVSGTARIVTVTNTTLSPNNLLPAAQDVLLLE</sequence>
<dbReference type="Pfam" id="PF13400">
    <property type="entry name" value="Tad"/>
    <property type="match status" value="1"/>
</dbReference>
<keyword evidence="1" id="KW-0472">Membrane</keyword>
<evidence type="ECO:0000313" key="4">
    <source>
        <dbReference type="Proteomes" id="UP001155241"/>
    </source>
</evidence>
<dbReference type="Proteomes" id="UP001155241">
    <property type="component" value="Unassembled WGS sequence"/>
</dbReference>